<dbReference type="Gene3D" id="1.25.40.10">
    <property type="entry name" value="Tetratricopeptide repeat domain"/>
    <property type="match status" value="1"/>
</dbReference>
<evidence type="ECO:0000259" key="4">
    <source>
        <dbReference type="Pfam" id="PF05729"/>
    </source>
</evidence>
<feature type="domain" description="NACHT" evidence="4">
    <location>
        <begin position="307"/>
        <end position="479"/>
    </location>
</feature>
<dbReference type="PANTHER" id="PTHR19860:SF14">
    <property type="entry name" value="DUF4062 DOMAIN-CONTAINING PROTEIN"/>
    <property type="match status" value="1"/>
</dbReference>
<gene>
    <name evidence="5" type="ORF">BRAFLDRAFT_121887</name>
</gene>
<evidence type="ECO:0000256" key="1">
    <source>
        <dbReference type="ARBA" id="ARBA00022737"/>
    </source>
</evidence>
<dbReference type="InParanoid" id="C3YDH5"/>
<feature type="region of interest" description="Disordered" evidence="3">
    <location>
        <begin position="1010"/>
        <end position="1064"/>
    </location>
</feature>
<evidence type="ECO:0000256" key="3">
    <source>
        <dbReference type="SAM" id="MobiDB-lite"/>
    </source>
</evidence>
<feature type="compositionally biased region" description="Acidic residues" evidence="3">
    <location>
        <begin position="1019"/>
        <end position="1056"/>
    </location>
</feature>
<dbReference type="InterPro" id="IPR051191">
    <property type="entry name" value="DCAF12"/>
</dbReference>
<feature type="repeat" description="TPR" evidence="2">
    <location>
        <begin position="947"/>
        <end position="980"/>
    </location>
</feature>
<dbReference type="PROSITE" id="PS50005">
    <property type="entry name" value="TPR"/>
    <property type="match status" value="1"/>
</dbReference>
<dbReference type="InterPro" id="IPR019734">
    <property type="entry name" value="TPR_rpt"/>
</dbReference>
<dbReference type="PANTHER" id="PTHR19860">
    <property type="entry name" value="DDB1- AND CUL4-ASSOCIATED FACTOR 12-RELATED"/>
    <property type="match status" value="1"/>
</dbReference>
<dbReference type="eggNOG" id="KOG3602">
    <property type="taxonomic scope" value="Eukaryota"/>
</dbReference>
<accession>C3YDH5</accession>
<name>C3YDH5_BRAFL</name>
<organism>
    <name type="scientific">Branchiostoma floridae</name>
    <name type="common">Florida lancelet</name>
    <name type="synonym">Amphioxus</name>
    <dbReference type="NCBI Taxonomy" id="7739"/>
    <lineage>
        <taxon>Eukaryota</taxon>
        <taxon>Metazoa</taxon>
        <taxon>Chordata</taxon>
        <taxon>Cephalochordata</taxon>
        <taxon>Leptocardii</taxon>
        <taxon>Amphioxiformes</taxon>
        <taxon>Branchiostomatidae</taxon>
        <taxon>Branchiostoma</taxon>
    </lineage>
</organism>
<proteinExistence type="predicted"/>
<reference evidence="5" key="1">
    <citation type="journal article" date="2008" name="Nature">
        <title>The amphioxus genome and the evolution of the chordate karyotype.</title>
        <authorList>
            <consortium name="US DOE Joint Genome Institute (JGI-PGF)"/>
            <person name="Putnam N.H."/>
            <person name="Butts T."/>
            <person name="Ferrier D.E.K."/>
            <person name="Furlong R.F."/>
            <person name="Hellsten U."/>
            <person name="Kawashima T."/>
            <person name="Robinson-Rechavi M."/>
            <person name="Shoguchi E."/>
            <person name="Terry A."/>
            <person name="Yu J.-K."/>
            <person name="Benito-Gutierrez E.L."/>
            <person name="Dubchak I."/>
            <person name="Garcia-Fernandez J."/>
            <person name="Gibson-Brown J.J."/>
            <person name="Grigoriev I.V."/>
            <person name="Horton A.C."/>
            <person name="de Jong P.J."/>
            <person name="Jurka J."/>
            <person name="Kapitonov V.V."/>
            <person name="Kohara Y."/>
            <person name="Kuroki Y."/>
            <person name="Lindquist E."/>
            <person name="Lucas S."/>
            <person name="Osoegawa K."/>
            <person name="Pennacchio L.A."/>
            <person name="Salamov A.A."/>
            <person name="Satou Y."/>
            <person name="Sauka-Spengler T."/>
            <person name="Schmutz J."/>
            <person name="Shin-I T."/>
            <person name="Toyoda A."/>
            <person name="Bronner-Fraser M."/>
            <person name="Fujiyama A."/>
            <person name="Holland L.Z."/>
            <person name="Holland P.W.H."/>
            <person name="Satoh N."/>
            <person name="Rokhsar D.S."/>
        </authorList>
    </citation>
    <scope>NUCLEOTIDE SEQUENCE [LARGE SCALE GENOMIC DNA]</scope>
    <source>
        <strain evidence="5">S238N-H82</strain>
        <tissue evidence="5">Testes</tissue>
    </source>
</reference>
<dbReference type="STRING" id="7739.C3YDH5"/>
<dbReference type="Pfam" id="PF13374">
    <property type="entry name" value="TPR_10"/>
    <property type="match status" value="1"/>
</dbReference>
<evidence type="ECO:0000256" key="2">
    <source>
        <dbReference type="PROSITE-ProRule" id="PRU00339"/>
    </source>
</evidence>
<dbReference type="SUPFAM" id="SSF52540">
    <property type="entry name" value="P-loop containing nucleoside triphosphate hydrolases"/>
    <property type="match status" value="1"/>
</dbReference>
<dbReference type="InterPro" id="IPR007111">
    <property type="entry name" value="NACHT_NTPase"/>
</dbReference>
<dbReference type="EMBL" id="GG666503">
    <property type="protein sequence ID" value="EEN61786.1"/>
    <property type="molecule type" value="Genomic_DNA"/>
</dbReference>
<keyword evidence="1" id="KW-0677">Repeat</keyword>
<evidence type="ECO:0000313" key="5">
    <source>
        <dbReference type="EMBL" id="EEN61786.1"/>
    </source>
</evidence>
<dbReference type="InterPro" id="IPR027417">
    <property type="entry name" value="P-loop_NTPase"/>
</dbReference>
<dbReference type="Gene3D" id="3.40.50.300">
    <property type="entry name" value="P-loop containing nucleotide triphosphate hydrolases"/>
    <property type="match status" value="1"/>
</dbReference>
<dbReference type="InterPro" id="IPR011990">
    <property type="entry name" value="TPR-like_helical_dom_sf"/>
</dbReference>
<dbReference type="SUPFAM" id="SSF48452">
    <property type="entry name" value="TPR-like"/>
    <property type="match status" value="1"/>
</dbReference>
<sequence>MGCGASTNYQYEVNLTWEQVSRTVDTPRPKDDKLVLRHSNWKTVRIFVSSTFKDFHSERDVLVKEVFADLRHWCEKRRLHLVECDLRWGIPKDTTTEFTLRTCLEEIDRCYEDNIMPFFLNMTSERCGWIPGVQEVPPQFAAEYRWIHGLSVTEMEIMHGAYRKGNPNSLFMIRDGSFLESVPEKHHKDFIDITPEAPFKLKMLKKMLQDRFDPGQVCQYQCEVAGVNSEGRVQLKGLENFSQKVFEFFTQRVGEQYPLEEVQTDPYRQQEEAHEAYMKNKGDLVLGRDSILQEIQLYITELGVDYPMLLVGEAGSGKSAIMARVADVATTKALNKEIPGGGDTGWHVFYHFVGAIPGSTDLETILKRLLRELDIVNDTTMPKDMESTVQLTCGVLSSRTTRPTIIIIDAVNQMDEDPHAQSVSWLPRKLAPQVRVVLSMIDSTPQHRALTERQRKPQEVRVTALSKEDRQEIVRAMLDKYNKRLDQHQMNSLLSKESSDNPLWLSVACEELRVYGVFEKVLDKINSLADGLLNLLAQVLERFEREYGGTLLVATLCLLETSAKGMLEVELLRLLGNEENLLPPEDGSQIDLEAREEMPAGQVAPVRWAGVYRALKPFLRPFGDSGEGRLDFYHRSLSKAVRRKYFGSDDDEEDSTDSRWRYRWWHHKLANFFDSCENIDRRVEEYPHHLVQLGAQERLAECLTKWDMFDKLYHPEWSAQLLLYWRKAGGYDTMDSRYRKVLDEIKQDPEVSVQEVVLRHEKVARVLLQAGKLEEAKGVIQYALEREESELGARPERMTELYYVAGLIYDEIVKSVEFVNRETMNDLRPCMDYLRKSIALREQLEGDHHKYQRAFGLVKLAFALNNWSDCGGDTSFSRSSAAAEGFQVVGEAIRILRELGDNGHLAEAVMTKGILMPRYNTQSQMDLYEEALELSQQAYGENNTLSSRIYGNMGIAYETIGQLRKAYKYFQLAAQCTEEVFGPDHPKTLQNKAVLEEDTYRAVARQIQQEAENGGGQGGDDDSDGFFDDLDSDEDNAEENVQEDNTEEDNTEEDNVQEERQEQQ</sequence>
<protein>
    <recommendedName>
        <fullName evidence="4">NACHT domain-containing protein</fullName>
    </recommendedName>
</protein>
<dbReference type="AlphaFoldDB" id="C3YDH5"/>
<dbReference type="Pfam" id="PF05729">
    <property type="entry name" value="NACHT"/>
    <property type="match status" value="1"/>
</dbReference>
<keyword evidence="2" id="KW-0802">TPR repeat</keyword>